<dbReference type="InterPro" id="IPR018641">
    <property type="entry name" value="Trfase_1_rSAM/seldom-assoc"/>
</dbReference>
<evidence type="ECO:0008006" key="3">
    <source>
        <dbReference type="Google" id="ProtNLM"/>
    </source>
</evidence>
<sequence length="231" mass="26106">MVARQGAIAIFVKTPGFSPLKTRLAQSIGQTQAEQFHTLSAKAVEAVVRYVSEREPVVPYWAVAEEPALSSPIWKQFSTVFQGTGDLGMRLAHIDQCLFDAHDYIIFLGADSPQLPVSYLLEAIELLSKKTDQPQFVIGPAIDGGFYLFGSQVSLTQKEWLNIPYSASNTTEKLLEQIQRRGKIHKLPLLTDVDTINELEMIEQQVEIDNNLLWEQQQVLEWIRNRNSFDS</sequence>
<dbReference type="PANTHER" id="PTHR36529:SF1">
    <property type="entry name" value="GLYCOSYLTRANSFERASE"/>
    <property type="match status" value="1"/>
</dbReference>
<organism evidence="1 2">
    <name type="scientific">Gimesia aquarii</name>
    <dbReference type="NCBI Taxonomy" id="2527964"/>
    <lineage>
        <taxon>Bacteria</taxon>
        <taxon>Pseudomonadati</taxon>
        <taxon>Planctomycetota</taxon>
        <taxon>Planctomycetia</taxon>
        <taxon>Planctomycetales</taxon>
        <taxon>Planctomycetaceae</taxon>
        <taxon>Gimesia</taxon>
    </lineage>
</organism>
<dbReference type="InterPro" id="IPR029044">
    <property type="entry name" value="Nucleotide-diphossugar_trans"/>
</dbReference>
<dbReference type="Proteomes" id="UP000318704">
    <property type="component" value="Chromosome"/>
</dbReference>
<gene>
    <name evidence="1" type="ORF">V144x_39760</name>
</gene>
<protein>
    <recommendedName>
        <fullName evidence="3">2-phospho-L-lactate guanylyltransferase</fullName>
    </recommendedName>
</protein>
<dbReference type="RefSeq" id="WP_144987161.1">
    <property type="nucleotide sequence ID" value="NZ_CP037920.1"/>
</dbReference>
<dbReference type="Gene3D" id="3.90.550.10">
    <property type="entry name" value="Spore Coat Polysaccharide Biosynthesis Protein SpsA, Chain A"/>
    <property type="match status" value="1"/>
</dbReference>
<dbReference type="Pfam" id="PF09837">
    <property type="entry name" value="DUF2064"/>
    <property type="match status" value="1"/>
</dbReference>
<dbReference type="EMBL" id="CP037920">
    <property type="protein sequence ID" value="QDT98474.1"/>
    <property type="molecule type" value="Genomic_DNA"/>
</dbReference>
<evidence type="ECO:0000313" key="2">
    <source>
        <dbReference type="Proteomes" id="UP000318704"/>
    </source>
</evidence>
<dbReference type="SUPFAM" id="SSF53448">
    <property type="entry name" value="Nucleotide-diphospho-sugar transferases"/>
    <property type="match status" value="1"/>
</dbReference>
<dbReference type="PANTHER" id="PTHR36529">
    <property type="entry name" value="SLL1095 PROTEIN"/>
    <property type="match status" value="1"/>
</dbReference>
<dbReference type="KEGG" id="gaw:V144x_39760"/>
<accession>A0A517VZP7</accession>
<dbReference type="AlphaFoldDB" id="A0A517VZP7"/>
<name>A0A517VZP7_9PLAN</name>
<reference evidence="1 2" key="1">
    <citation type="submission" date="2019-03" db="EMBL/GenBank/DDBJ databases">
        <title>Deep-cultivation of Planctomycetes and their phenomic and genomic characterization uncovers novel biology.</title>
        <authorList>
            <person name="Wiegand S."/>
            <person name="Jogler M."/>
            <person name="Boedeker C."/>
            <person name="Pinto D."/>
            <person name="Vollmers J."/>
            <person name="Rivas-Marin E."/>
            <person name="Kohn T."/>
            <person name="Peeters S.H."/>
            <person name="Heuer A."/>
            <person name="Rast P."/>
            <person name="Oberbeckmann S."/>
            <person name="Bunk B."/>
            <person name="Jeske O."/>
            <person name="Meyerdierks A."/>
            <person name="Storesund J.E."/>
            <person name="Kallscheuer N."/>
            <person name="Luecker S."/>
            <person name="Lage O.M."/>
            <person name="Pohl T."/>
            <person name="Merkel B.J."/>
            <person name="Hornburger P."/>
            <person name="Mueller R.-W."/>
            <person name="Bruemmer F."/>
            <person name="Labrenz M."/>
            <person name="Spormann A.M."/>
            <person name="Op den Camp H."/>
            <person name="Overmann J."/>
            <person name="Amann R."/>
            <person name="Jetten M.S.M."/>
            <person name="Mascher T."/>
            <person name="Medema M.H."/>
            <person name="Devos D.P."/>
            <person name="Kaster A.-K."/>
            <person name="Ovreas L."/>
            <person name="Rohde M."/>
            <person name="Galperin M.Y."/>
            <person name="Jogler C."/>
        </authorList>
    </citation>
    <scope>NUCLEOTIDE SEQUENCE [LARGE SCALE GENOMIC DNA]</scope>
    <source>
        <strain evidence="1 2">V144</strain>
    </source>
</reference>
<evidence type="ECO:0000313" key="1">
    <source>
        <dbReference type="EMBL" id="QDT98474.1"/>
    </source>
</evidence>
<proteinExistence type="predicted"/>